<gene>
    <name evidence="1" type="ORF">AU378_03585</name>
</gene>
<name>A0A135WJ04_9FLAO</name>
<sequence length="296" mass="34408">MNMTFDRCALTGYALKQENLKPVTGPFIEYETEIVGRVKITLPAYDELLKGDFERYLIAGICKDRTLKGEDPILIDSNFIRDGYKKLNPPTAFEEKCASFLLYLYQAGGMENKEFEFYSSKDFTLAFADPDEFKRILDQLVQDYFLQIRATNNLSQRRNLYRGVKLTNEGKEKVRKGLPKMPLFGLVSQEISTGNIEIDKKINHARQLFFDEPQSMDKMRSACETLSYVLEPLRKDLTTFLAARDVSDFFQLVNTFDIRHNKETTIDLIYAEQLEWVFYTLLNSINTYTKLKNKGF</sequence>
<evidence type="ECO:0000313" key="1">
    <source>
        <dbReference type="EMBL" id="KXH84850.1"/>
    </source>
</evidence>
<dbReference type="EMBL" id="LPUR01000001">
    <property type="protein sequence ID" value="KXH84850.1"/>
    <property type="molecule type" value="Genomic_DNA"/>
</dbReference>
<comment type="caution">
    <text evidence="1">The sequence shown here is derived from an EMBL/GenBank/DDBJ whole genome shotgun (WGS) entry which is preliminary data.</text>
</comment>
<protein>
    <submittedName>
        <fullName evidence="1">Uncharacterized protein</fullName>
    </submittedName>
</protein>
<proteinExistence type="predicted"/>
<dbReference type="RefSeq" id="WP_062648075.1">
    <property type="nucleotide sequence ID" value="NZ_LPUR01000001.1"/>
</dbReference>
<reference evidence="2" key="1">
    <citation type="submission" date="2015-12" db="EMBL/GenBank/DDBJ databases">
        <title>Genome sequence of a biocontrol rhizobacterium Chryseobacterium kwangjuense strain KJ1R5 isolated from pepper (Capsicum annuum L.).</title>
        <authorList>
            <person name="Jeong J.-J."/>
            <person name="Park H."/>
            <person name="Mannaa M."/>
            <person name="Sang M.K."/>
            <person name="Choi I.-G."/>
            <person name="Kim K.D."/>
        </authorList>
    </citation>
    <scope>NUCLEOTIDE SEQUENCE [LARGE SCALE GENOMIC DNA]</scope>
    <source>
        <strain evidence="2">KJ1R5</strain>
    </source>
</reference>
<evidence type="ECO:0000313" key="2">
    <source>
        <dbReference type="Proteomes" id="UP000070513"/>
    </source>
</evidence>
<dbReference type="AlphaFoldDB" id="A0A135WJ04"/>
<dbReference type="Proteomes" id="UP000070513">
    <property type="component" value="Unassembled WGS sequence"/>
</dbReference>
<dbReference type="OrthoDB" id="8479006at2"/>
<organism evidence="1 2">
    <name type="scientific">Chryseobacterium kwangjuense</name>
    <dbReference type="NCBI Taxonomy" id="267125"/>
    <lineage>
        <taxon>Bacteria</taxon>
        <taxon>Pseudomonadati</taxon>
        <taxon>Bacteroidota</taxon>
        <taxon>Flavobacteriia</taxon>
        <taxon>Flavobacteriales</taxon>
        <taxon>Weeksellaceae</taxon>
        <taxon>Chryseobacterium group</taxon>
        <taxon>Chryseobacterium</taxon>
    </lineage>
</organism>
<accession>A0A135WJ04</accession>
<reference evidence="1 2" key="2">
    <citation type="journal article" date="2016" name="Genome Announc.">
        <title>Draft Genome Sequence of a Biocontrol Rhizobacterium, Chryseobacterium kwangjuense Strain KJ1R5, Isolated from Pepper (Capsicum annuum).</title>
        <authorList>
            <person name="Jeong J.J."/>
            <person name="Park H."/>
            <person name="Park B.H."/>
            <person name="Mannaa M."/>
            <person name="Sang M.K."/>
            <person name="Choi I.G."/>
            <person name="Kim K.D."/>
        </authorList>
    </citation>
    <scope>NUCLEOTIDE SEQUENCE [LARGE SCALE GENOMIC DNA]</scope>
    <source>
        <strain evidence="1 2">KJ1R5</strain>
    </source>
</reference>